<evidence type="ECO:0000256" key="3">
    <source>
        <dbReference type="ARBA" id="ARBA00022679"/>
    </source>
</evidence>
<dbReference type="PANTHER" id="PTHR42832:SF3">
    <property type="entry name" value="L-GLUTAMINE--4-(METHYLSULFANYL)-2-OXOBUTANOATE AMINOTRANSFERASE"/>
    <property type="match status" value="1"/>
</dbReference>
<protein>
    <recommendedName>
        <fullName evidence="4">Aminotransferase</fullName>
        <ecNumber evidence="4">2.6.1.-</ecNumber>
    </recommendedName>
</protein>
<evidence type="ECO:0000256" key="1">
    <source>
        <dbReference type="ARBA" id="ARBA00001933"/>
    </source>
</evidence>
<evidence type="ECO:0000259" key="5">
    <source>
        <dbReference type="Pfam" id="PF00155"/>
    </source>
</evidence>
<dbReference type="InterPro" id="IPR050881">
    <property type="entry name" value="LL-DAP_aminotransferase"/>
</dbReference>
<accession>A0A1V6C5U6</accession>
<evidence type="ECO:0000256" key="2">
    <source>
        <dbReference type="ARBA" id="ARBA00022576"/>
    </source>
</evidence>
<sequence>MFELSKKMNELPPYLFAEIDKKRKSLISEGYEVISFGVGDPDLPTPKRVVEAMKRAVDDPSVYRYPFGKGRSDFRRAIADYYKKYSDVDLDFEKEICVLIGSKEGIAHFPLAFINPGDVNLIPEPGYPVYQIGTILAGGIPYFMPLKEQNDFLPDFGKIPDSILKNAKILYLNYPNNPTSACADSSFLKEAVAFCKKRGLIILYDAAYHEIYFDGKRPTSFLSIPGAKDIGIEIHSLSKTYNMTGWRIGWACGNEKLVSGLATLKENIDSGTFEAIQIAGIECLSGPQDDVEQMRKTYQKRRDVLVECLRKLNFQVKIPQATFYLWLKINEGSLSFAEKLLLKANIIVTPGIGFGDSGEGYVRFALTIDEEKIKKAMEKMSNVMGEK</sequence>
<comment type="caution">
    <text evidence="6">The sequence shown here is derived from an EMBL/GenBank/DDBJ whole genome shotgun (WGS) entry which is preliminary data.</text>
</comment>
<name>A0A1V6C5U6_UNCT6</name>
<reference evidence="6" key="1">
    <citation type="submission" date="2017-02" db="EMBL/GenBank/DDBJ databases">
        <title>Delving into the versatile metabolic prowess of the omnipresent phylum Bacteroidetes.</title>
        <authorList>
            <person name="Nobu M.K."/>
            <person name="Mei R."/>
            <person name="Narihiro T."/>
            <person name="Kuroda K."/>
            <person name="Liu W.-T."/>
        </authorList>
    </citation>
    <scope>NUCLEOTIDE SEQUENCE</scope>
    <source>
        <strain evidence="6">ADurb.Bin131</strain>
    </source>
</reference>
<proteinExistence type="inferred from homology"/>
<dbReference type="InterPro" id="IPR004839">
    <property type="entry name" value="Aminotransferase_I/II_large"/>
</dbReference>
<gene>
    <name evidence="6" type="primary">dapL</name>
    <name evidence="6" type="ORF">BWX89_01455</name>
</gene>
<dbReference type="Pfam" id="PF00155">
    <property type="entry name" value="Aminotran_1_2"/>
    <property type="match status" value="1"/>
</dbReference>
<dbReference type="InterPro" id="IPR015424">
    <property type="entry name" value="PyrdxlP-dep_Trfase"/>
</dbReference>
<dbReference type="EMBL" id="MWDQ01000138">
    <property type="protein sequence ID" value="OQB72211.1"/>
    <property type="molecule type" value="Genomic_DNA"/>
</dbReference>
<dbReference type="InterPro" id="IPR015421">
    <property type="entry name" value="PyrdxlP-dep_Trfase_major"/>
</dbReference>
<dbReference type="EC" id="2.6.1.-" evidence="4"/>
<keyword evidence="2 4" id="KW-0032">Aminotransferase</keyword>
<dbReference type="GO" id="GO:0008483">
    <property type="term" value="F:transaminase activity"/>
    <property type="evidence" value="ECO:0007669"/>
    <property type="project" value="UniProtKB-KW"/>
</dbReference>
<dbReference type="PANTHER" id="PTHR42832">
    <property type="entry name" value="AMINO ACID AMINOTRANSFERASE"/>
    <property type="match status" value="1"/>
</dbReference>
<dbReference type="PROSITE" id="PS00105">
    <property type="entry name" value="AA_TRANSFER_CLASS_1"/>
    <property type="match status" value="1"/>
</dbReference>
<evidence type="ECO:0000313" key="6">
    <source>
        <dbReference type="EMBL" id="OQB72211.1"/>
    </source>
</evidence>
<feature type="domain" description="Aminotransferase class I/classII large" evidence="5">
    <location>
        <begin position="32"/>
        <end position="379"/>
    </location>
</feature>
<dbReference type="CDD" id="cd00609">
    <property type="entry name" value="AAT_like"/>
    <property type="match status" value="1"/>
</dbReference>
<dbReference type="SUPFAM" id="SSF53383">
    <property type="entry name" value="PLP-dependent transferases"/>
    <property type="match status" value="1"/>
</dbReference>
<dbReference type="InterPro" id="IPR015422">
    <property type="entry name" value="PyrdxlP-dep_Trfase_small"/>
</dbReference>
<dbReference type="Proteomes" id="UP000485562">
    <property type="component" value="Unassembled WGS sequence"/>
</dbReference>
<dbReference type="InterPro" id="IPR004838">
    <property type="entry name" value="NHTrfase_class1_PyrdxlP-BS"/>
</dbReference>
<keyword evidence="3 4" id="KW-0808">Transferase</keyword>
<dbReference type="NCBIfam" id="NF006756">
    <property type="entry name" value="PRK09276.1"/>
    <property type="match status" value="1"/>
</dbReference>
<dbReference type="AlphaFoldDB" id="A0A1V6C5U6"/>
<organism evidence="6">
    <name type="scientific">candidate division TA06 bacterium ADurb.Bin131</name>
    <dbReference type="NCBI Taxonomy" id="1852827"/>
    <lineage>
        <taxon>Bacteria</taxon>
        <taxon>Bacteria division TA06</taxon>
    </lineage>
</organism>
<dbReference type="Gene3D" id="3.40.640.10">
    <property type="entry name" value="Type I PLP-dependent aspartate aminotransferase-like (Major domain)"/>
    <property type="match status" value="1"/>
</dbReference>
<comment type="cofactor">
    <cofactor evidence="1 4">
        <name>pyridoxal 5'-phosphate</name>
        <dbReference type="ChEBI" id="CHEBI:597326"/>
    </cofactor>
</comment>
<dbReference type="Gene3D" id="3.90.1150.10">
    <property type="entry name" value="Aspartate Aminotransferase, domain 1"/>
    <property type="match status" value="1"/>
</dbReference>
<dbReference type="GO" id="GO:0030170">
    <property type="term" value="F:pyridoxal phosphate binding"/>
    <property type="evidence" value="ECO:0007669"/>
    <property type="project" value="InterPro"/>
</dbReference>
<evidence type="ECO:0000256" key="4">
    <source>
        <dbReference type="RuleBase" id="RU000481"/>
    </source>
</evidence>
<comment type="similarity">
    <text evidence="4">Belongs to the class-I pyridoxal-phosphate-dependent aminotransferase family.</text>
</comment>